<reference evidence="3" key="2">
    <citation type="journal article" date="2014" name="ISME J.">
        <title>Microbial stratification in low pH oxic and suboxic macroscopic growths along an acid mine drainage.</title>
        <authorList>
            <person name="Mendez-Garcia C."/>
            <person name="Mesa V."/>
            <person name="Sprenger R.R."/>
            <person name="Richter M."/>
            <person name="Diez M.S."/>
            <person name="Solano J."/>
            <person name="Bargiela R."/>
            <person name="Golyshina O.V."/>
            <person name="Manteca A."/>
            <person name="Ramos J.L."/>
            <person name="Gallego J.R."/>
            <person name="Llorente I."/>
            <person name="Martins Dos Santos V.A."/>
            <person name="Jensen O.N."/>
            <person name="Pelaez A.I."/>
            <person name="Sanchez J."/>
            <person name="Ferrer M."/>
        </authorList>
    </citation>
    <scope>NUCLEOTIDE SEQUENCE</scope>
</reference>
<dbReference type="InterPro" id="IPR050523">
    <property type="entry name" value="AKR_Detox_Biosynth"/>
</dbReference>
<dbReference type="EMBL" id="AUZZ01004037">
    <property type="protein sequence ID" value="EQD55313.1"/>
    <property type="molecule type" value="Genomic_DNA"/>
</dbReference>
<keyword evidence="1" id="KW-0560">Oxidoreductase</keyword>
<reference evidence="3" key="1">
    <citation type="submission" date="2013-08" db="EMBL/GenBank/DDBJ databases">
        <authorList>
            <person name="Mendez C."/>
            <person name="Richter M."/>
            <person name="Ferrer M."/>
            <person name="Sanchez J."/>
        </authorList>
    </citation>
    <scope>NUCLEOTIDE SEQUENCE</scope>
</reference>
<dbReference type="PANTHER" id="PTHR43364">
    <property type="entry name" value="NADH-SPECIFIC METHYLGLYOXAL REDUCTASE-RELATED"/>
    <property type="match status" value="1"/>
</dbReference>
<feature type="domain" description="NADP-dependent oxidoreductase" evidence="2">
    <location>
        <begin position="1"/>
        <end position="170"/>
    </location>
</feature>
<dbReference type="Gene3D" id="3.20.20.100">
    <property type="entry name" value="NADP-dependent oxidoreductase domain"/>
    <property type="match status" value="1"/>
</dbReference>
<feature type="non-terminal residue" evidence="3">
    <location>
        <position position="171"/>
    </location>
</feature>
<evidence type="ECO:0000313" key="3">
    <source>
        <dbReference type="EMBL" id="EQD55313.1"/>
    </source>
</evidence>
<sequence length="171" mass="19127">LGTDYIDIFQVHAWDPLTPLEETFDTLNSLVDEGLIRYIGVSNYRAWQFEKALQLCRERGWNSPVSIQPQYNIITRATEFEILPMALAENIAVLPWSPLAGGFLTGKYAGGISTAGKGTRVGDSTTPEFYRKLENERTSRIISELGRISKETGKTMAQVALNWLLSNRAVT</sequence>
<gene>
    <name evidence="3" type="ORF">B2A_05793</name>
</gene>
<feature type="non-terminal residue" evidence="3">
    <location>
        <position position="1"/>
    </location>
</feature>
<dbReference type="InterPro" id="IPR018170">
    <property type="entry name" value="Aldo/ket_reductase_CS"/>
</dbReference>
<protein>
    <submittedName>
        <fullName evidence="3">Aldo/keto reductase</fullName>
    </submittedName>
</protein>
<comment type="caution">
    <text evidence="3">The sequence shown here is derived from an EMBL/GenBank/DDBJ whole genome shotgun (WGS) entry which is preliminary data.</text>
</comment>
<evidence type="ECO:0000256" key="1">
    <source>
        <dbReference type="ARBA" id="ARBA00023002"/>
    </source>
</evidence>
<accession>T1AF92</accession>
<name>T1AF92_9ZZZZ</name>
<dbReference type="InterPro" id="IPR023210">
    <property type="entry name" value="NADP_OxRdtase_dom"/>
</dbReference>
<evidence type="ECO:0000259" key="2">
    <source>
        <dbReference type="Pfam" id="PF00248"/>
    </source>
</evidence>
<dbReference type="PROSITE" id="PS00062">
    <property type="entry name" value="ALDOKETO_REDUCTASE_2"/>
    <property type="match status" value="1"/>
</dbReference>
<dbReference type="PANTHER" id="PTHR43364:SF4">
    <property type="entry name" value="NAD(P)-LINKED OXIDOREDUCTASE SUPERFAMILY PROTEIN"/>
    <property type="match status" value="1"/>
</dbReference>
<dbReference type="InterPro" id="IPR036812">
    <property type="entry name" value="NAD(P)_OxRdtase_dom_sf"/>
</dbReference>
<dbReference type="Pfam" id="PF00248">
    <property type="entry name" value="Aldo_ket_red"/>
    <property type="match status" value="1"/>
</dbReference>
<dbReference type="SUPFAM" id="SSF51430">
    <property type="entry name" value="NAD(P)-linked oxidoreductase"/>
    <property type="match status" value="1"/>
</dbReference>
<proteinExistence type="predicted"/>
<dbReference type="GO" id="GO:0005829">
    <property type="term" value="C:cytosol"/>
    <property type="evidence" value="ECO:0007669"/>
    <property type="project" value="TreeGrafter"/>
</dbReference>
<dbReference type="GO" id="GO:0016491">
    <property type="term" value="F:oxidoreductase activity"/>
    <property type="evidence" value="ECO:0007669"/>
    <property type="project" value="UniProtKB-KW"/>
</dbReference>
<dbReference type="AlphaFoldDB" id="T1AF92"/>
<organism evidence="3">
    <name type="scientific">mine drainage metagenome</name>
    <dbReference type="NCBI Taxonomy" id="410659"/>
    <lineage>
        <taxon>unclassified sequences</taxon>
        <taxon>metagenomes</taxon>
        <taxon>ecological metagenomes</taxon>
    </lineage>
</organism>